<gene>
    <name evidence="1" type="primary">A06p018200.1_BraROA</name>
    <name evidence="1" type="ORF">IGI04_022726</name>
</gene>
<sequence length="65" mass="7777">MHFMLEDFSRSLPKYSVQNFSDLSPTLENFSKDFWKTLGRLLAKLLIHFMLEDFPQSFQEVFCPK</sequence>
<organism evidence="1 2">
    <name type="scientific">Brassica rapa subsp. trilocularis</name>
    <dbReference type="NCBI Taxonomy" id="1813537"/>
    <lineage>
        <taxon>Eukaryota</taxon>
        <taxon>Viridiplantae</taxon>
        <taxon>Streptophyta</taxon>
        <taxon>Embryophyta</taxon>
        <taxon>Tracheophyta</taxon>
        <taxon>Spermatophyta</taxon>
        <taxon>Magnoliopsida</taxon>
        <taxon>eudicotyledons</taxon>
        <taxon>Gunneridae</taxon>
        <taxon>Pentapetalae</taxon>
        <taxon>rosids</taxon>
        <taxon>malvids</taxon>
        <taxon>Brassicales</taxon>
        <taxon>Brassicaceae</taxon>
        <taxon>Brassiceae</taxon>
        <taxon>Brassica</taxon>
    </lineage>
</organism>
<dbReference type="Proteomes" id="UP000823674">
    <property type="component" value="Chromosome A06"/>
</dbReference>
<evidence type="ECO:0000313" key="2">
    <source>
        <dbReference type="Proteomes" id="UP000823674"/>
    </source>
</evidence>
<reference evidence="1 2" key="1">
    <citation type="submission" date="2021-03" db="EMBL/GenBank/DDBJ databases">
        <authorList>
            <person name="King G.J."/>
            <person name="Bancroft I."/>
            <person name="Baten A."/>
            <person name="Bloomfield J."/>
            <person name="Borpatragohain P."/>
            <person name="He Z."/>
            <person name="Irish N."/>
            <person name="Irwin J."/>
            <person name="Liu K."/>
            <person name="Mauleon R.P."/>
            <person name="Moore J."/>
            <person name="Morris R."/>
            <person name="Ostergaard L."/>
            <person name="Wang B."/>
            <person name="Wells R."/>
        </authorList>
    </citation>
    <scope>NUCLEOTIDE SEQUENCE [LARGE SCALE GENOMIC DNA]</scope>
    <source>
        <strain evidence="1">R-o-18</strain>
        <tissue evidence="1">Leaf</tissue>
    </source>
</reference>
<keyword evidence="2" id="KW-1185">Reference proteome</keyword>
<dbReference type="EMBL" id="JADBGQ010000006">
    <property type="protein sequence ID" value="KAG5392763.1"/>
    <property type="molecule type" value="Genomic_DNA"/>
</dbReference>
<accession>A0ABQ7M1S2</accession>
<protein>
    <submittedName>
        <fullName evidence="1">Uncharacterized protein</fullName>
    </submittedName>
</protein>
<name>A0ABQ7M1S2_BRACM</name>
<proteinExistence type="predicted"/>
<evidence type="ECO:0000313" key="1">
    <source>
        <dbReference type="EMBL" id="KAG5392763.1"/>
    </source>
</evidence>
<comment type="caution">
    <text evidence="1">The sequence shown here is derived from an EMBL/GenBank/DDBJ whole genome shotgun (WGS) entry which is preliminary data.</text>
</comment>